<feature type="signal peptide" evidence="1">
    <location>
        <begin position="1"/>
        <end position="19"/>
    </location>
</feature>
<proteinExistence type="predicted"/>
<keyword evidence="2" id="KW-0436">Ligase</keyword>
<evidence type="ECO:0000313" key="3">
    <source>
        <dbReference type="Proteomes" id="UP001219518"/>
    </source>
</evidence>
<evidence type="ECO:0000313" key="2">
    <source>
        <dbReference type="EMBL" id="KAK3908367.1"/>
    </source>
</evidence>
<gene>
    <name evidence="2" type="ORF">KUF71_018860</name>
</gene>
<name>A0AAE1GSD3_9NEOP</name>
<feature type="chain" id="PRO_5042096799" evidence="1">
    <location>
        <begin position="20"/>
        <end position="316"/>
    </location>
</feature>
<dbReference type="GO" id="GO:0016874">
    <property type="term" value="F:ligase activity"/>
    <property type="evidence" value="ECO:0007669"/>
    <property type="project" value="UniProtKB-KW"/>
</dbReference>
<keyword evidence="3" id="KW-1185">Reference proteome</keyword>
<dbReference type="AlphaFoldDB" id="A0AAE1GSD3"/>
<evidence type="ECO:0000256" key="1">
    <source>
        <dbReference type="SAM" id="SignalP"/>
    </source>
</evidence>
<reference evidence="2" key="2">
    <citation type="journal article" date="2023" name="BMC Genomics">
        <title>Pest status, molecular evolution, and epigenetic factors derived from the genome assembly of Frankliniella fusca, a thysanopteran phytovirus vector.</title>
        <authorList>
            <person name="Catto M.A."/>
            <person name="Labadie P.E."/>
            <person name="Jacobson A.L."/>
            <person name="Kennedy G.G."/>
            <person name="Srinivasan R."/>
            <person name="Hunt B.G."/>
        </authorList>
    </citation>
    <scope>NUCLEOTIDE SEQUENCE</scope>
    <source>
        <strain evidence="2">PL_HMW_Pooled</strain>
    </source>
</reference>
<sequence>MKFLAIALLAVCLIQGHSAQPQFAALRNLASSVTGTATNAVSAATNAAKNAASTAQSAAANAASTAQNALSNARSTLSDLSSNAENVINGVTSGSVNLDSIRDSLKNLSPEELLETISGAEELAKQAVENVQGTLDATVNSAADLAKAKVAEATSSWNSDVAALVNKAASAGIDVSKCAVNSVTDLGAEVVENGVGCVTKKVSEAAKLLNNIIKVPKRAAENTVAGVAAYRKCSAKSGVMKAMCHATDTLPVAYKSLVLVKDTVSYTTQSVNLVTGLQSYAARCAAEATTKSALKAVTLSKNVVSCIQSELTAASA</sequence>
<organism evidence="2 3">
    <name type="scientific">Frankliniella fusca</name>
    <dbReference type="NCBI Taxonomy" id="407009"/>
    <lineage>
        <taxon>Eukaryota</taxon>
        <taxon>Metazoa</taxon>
        <taxon>Ecdysozoa</taxon>
        <taxon>Arthropoda</taxon>
        <taxon>Hexapoda</taxon>
        <taxon>Insecta</taxon>
        <taxon>Pterygota</taxon>
        <taxon>Neoptera</taxon>
        <taxon>Paraneoptera</taxon>
        <taxon>Thysanoptera</taxon>
        <taxon>Terebrantia</taxon>
        <taxon>Thripoidea</taxon>
        <taxon>Thripidae</taxon>
        <taxon>Frankliniella</taxon>
    </lineage>
</organism>
<reference evidence="2" key="1">
    <citation type="submission" date="2021-07" db="EMBL/GenBank/DDBJ databases">
        <authorList>
            <person name="Catto M.A."/>
            <person name="Jacobson A."/>
            <person name="Kennedy G."/>
            <person name="Labadie P."/>
            <person name="Hunt B.G."/>
            <person name="Srinivasan R."/>
        </authorList>
    </citation>
    <scope>NUCLEOTIDE SEQUENCE</scope>
    <source>
        <strain evidence="2">PL_HMW_Pooled</strain>
        <tissue evidence="2">Head</tissue>
    </source>
</reference>
<comment type="caution">
    <text evidence="2">The sequence shown here is derived from an EMBL/GenBank/DDBJ whole genome shotgun (WGS) entry which is preliminary data.</text>
</comment>
<keyword evidence="1" id="KW-0732">Signal</keyword>
<dbReference type="Proteomes" id="UP001219518">
    <property type="component" value="Unassembled WGS sequence"/>
</dbReference>
<protein>
    <submittedName>
        <fullName evidence="2">Serine--tRNA ligase</fullName>
    </submittedName>
</protein>
<dbReference type="EMBL" id="JAHWGI010000055">
    <property type="protein sequence ID" value="KAK3908367.1"/>
    <property type="molecule type" value="Genomic_DNA"/>
</dbReference>
<accession>A0AAE1GSD3</accession>